<dbReference type="Gene3D" id="1.10.3670.10">
    <property type="entry name" value="Putative xylanase like domain"/>
    <property type="match status" value="1"/>
</dbReference>
<dbReference type="InterPro" id="IPR010846">
    <property type="entry name" value="AmiA-like"/>
</dbReference>
<reference evidence="2" key="1">
    <citation type="submission" date="2017-04" db="EMBL/GenBank/DDBJ databases">
        <authorList>
            <person name="Varghese N."/>
            <person name="Submissions S."/>
        </authorList>
    </citation>
    <scope>NUCLEOTIDE SEQUENCE [LARGE SCALE GENOMIC DNA]</scope>
    <source>
        <strain evidence="2">RKEM611</strain>
    </source>
</reference>
<dbReference type="OrthoDB" id="8740273at2"/>
<dbReference type="EMBL" id="FWZT01000004">
    <property type="protein sequence ID" value="SMF05519.1"/>
    <property type="molecule type" value="Genomic_DNA"/>
</dbReference>
<organism evidence="1 2">
    <name type="scientific">Pseudobacteriovorax antillogorgiicola</name>
    <dbReference type="NCBI Taxonomy" id="1513793"/>
    <lineage>
        <taxon>Bacteria</taxon>
        <taxon>Pseudomonadati</taxon>
        <taxon>Bdellovibrionota</taxon>
        <taxon>Oligoflexia</taxon>
        <taxon>Oligoflexales</taxon>
        <taxon>Pseudobacteriovoracaceae</taxon>
        <taxon>Pseudobacteriovorax</taxon>
    </lineage>
</organism>
<dbReference type="Gene3D" id="2.30.260.10">
    <property type="entry name" value="putative xylanase like domain"/>
    <property type="match status" value="1"/>
</dbReference>
<evidence type="ECO:0000313" key="2">
    <source>
        <dbReference type="Proteomes" id="UP000192907"/>
    </source>
</evidence>
<keyword evidence="2" id="KW-1185">Reference proteome</keyword>
<protein>
    <recommendedName>
        <fullName evidence="3">DUF1460 domain-containing protein</fullName>
    </recommendedName>
</protein>
<dbReference type="Proteomes" id="UP000192907">
    <property type="component" value="Unassembled WGS sequence"/>
</dbReference>
<dbReference type="SUPFAM" id="SSF54001">
    <property type="entry name" value="Cysteine proteinases"/>
    <property type="match status" value="1"/>
</dbReference>
<proteinExistence type="predicted"/>
<dbReference type="STRING" id="1513793.SAMN06296036_10476"/>
<dbReference type="AlphaFoldDB" id="A0A1Y6BEL2"/>
<gene>
    <name evidence="1" type="ORF">SAMN06296036_10476</name>
</gene>
<evidence type="ECO:0000313" key="1">
    <source>
        <dbReference type="EMBL" id="SMF05519.1"/>
    </source>
</evidence>
<name>A0A1Y6BEL2_9BACT</name>
<accession>A0A1Y6BEL2</accession>
<sequence length="300" mass="34117">MLLKSEKEARFYSASLCLLILAQLGLGNDPIRANTAGIALVQASEAFIGAPYSSHQSVLLRPLDKAPQFDCQTLVEATLSRVMSRGQQDYYHHLHQLRYFKKPETEAYRRHFMSSDWLPNLWQKQVLIDETAKLFPKAKTISRRIDKVQWFLKTKEKRDHEAFTKSGLPQTPQARLAFIPISELYHETRETVALFPGSNDPVNLVKARAKLKPLAAKIPTGALLVFVSRNPDRFIEKIGSPLIVGHLGIAVRKDQKLFLRHADLPRDTVIDIPLETFLRSNSHKYQGIHISTYQANANKL</sequence>
<dbReference type="RefSeq" id="WP_132316911.1">
    <property type="nucleotide sequence ID" value="NZ_FWZT01000004.1"/>
</dbReference>
<dbReference type="InterPro" id="IPR038765">
    <property type="entry name" value="Papain-like_cys_pep_sf"/>
</dbReference>
<dbReference type="Pfam" id="PF07313">
    <property type="entry name" value="AmiA-like"/>
    <property type="match status" value="1"/>
</dbReference>
<evidence type="ECO:0008006" key="3">
    <source>
        <dbReference type="Google" id="ProtNLM"/>
    </source>
</evidence>